<feature type="domain" description="Dienelactone hydrolase" evidence="1">
    <location>
        <begin position="118"/>
        <end position="216"/>
    </location>
</feature>
<dbReference type="AlphaFoldDB" id="A0A0E3SFQ8"/>
<dbReference type="Pfam" id="PF01738">
    <property type="entry name" value="DLH"/>
    <property type="match status" value="1"/>
</dbReference>
<proteinExistence type="predicted"/>
<dbReference type="KEGG" id="mhor:MSHOH_3478"/>
<name>A0A0E3SFQ8_9EURY</name>
<dbReference type="EMBL" id="CP009516">
    <property type="protein sequence ID" value="AKB79961.1"/>
    <property type="molecule type" value="Genomic_DNA"/>
</dbReference>
<dbReference type="HOGENOM" id="CLU_105366_0_0_2"/>
<dbReference type="PATRIC" id="fig|1434110.4.peg.4462"/>
<dbReference type="SUPFAM" id="SSF53474">
    <property type="entry name" value="alpha/beta-Hydrolases"/>
    <property type="match status" value="1"/>
</dbReference>
<evidence type="ECO:0000313" key="3">
    <source>
        <dbReference type="Proteomes" id="UP000033101"/>
    </source>
</evidence>
<evidence type="ECO:0000313" key="2">
    <source>
        <dbReference type="EMBL" id="AKB79961.1"/>
    </source>
</evidence>
<protein>
    <recommendedName>
        <fullName evidence="1">Dienelactone hydrolase domain-containing protein</fullName>
    </recommendedName>
</protein>
<dbReference type="GeneID" id="24832819"/>
<keyword evidence="3" id="KW-1185">Reference proteome</keyword>
<organism evidence="2 3">
    <name type="scientific">Methanosarcina horonobensis HB-1 = JCM 15518</name>
    <dbReference type="NCBI Taxonomy" id="1434110"/>
    <lineage>
        <taxon>Archaea</taxon>
        <taxon>Methanobacteriati</taxon>
        <taxon>Methanobacteriota</taxon>
        <taxon>Stenosarchaea group</taxon>
        <taxon>Methanomicrobia</taxon>
        <taxon>Methanosarcinales</taxon>
        <taxon>Methanosarcinaceae</taxon>
        <taxon>Methanosarcina</taxon>
    </lineage>
</organism>
<dbReference type="STRING" id="1434110.MSHOH_3478"/>
<dbReference type="GO" id="GO:0016787">
    <property type="term" value="F:hydrolase activity"/>
    <property type="evidence" value="ECO:0007669"/>
    <property type="project" value="InterPro"/>
</dbReference>
<accession>A0A0E3SFQ8</accession>
<dbReference type="OrthoDB" id="107233at2157"/>
<dbReference type="InterPro" id="IPR029058">
    <property type="entry name" value="AB_hydrolase_fold"/>
</dbReference>
<dbReference type="Gene3D" id="3.40.50.1820">
    <property type="entry name" value="alpha/beta hydrolase"/>
    <property type="match status" value="1"/>
</dbReference>
<dbReference type="RefSeq" id="WP_048141907.1">
    <property type="nucleotide sequence ID" value="NZ_CP009516.1"/>
</dbReference>
<dbReference type="Proteomes" id="UP000033101">
    <property type="component" value="Chromosome"/>
</dbReference>
<dbReference type="InterPro" id="IPR002925">
    <property type="entry name" value="Dienelactn_hydro"/>
</dbReference>
<gene>
    <name evidence="2" type="ORF">MSHOH_3478</name>
</gene>
<reference evidence="2 3" key="1">
    <citation type="submission" date="2014-07" db="EMBL/GenBank/DDBJ databases">
        <title>Methanogenic archaea and the global carbon cycle.</title>
        <authorList>
            <person name="Henriksen J.R."/>
            <person name="Luke J."/>
            <person name="Reinhart S."/>
            <person name="Benedict M.N."/>
            <person name="Youngblut N.D."/>
            <person name="Metcalf M.E."/>
            <person name="Whitaker R.J."/>
            <person name="Metcalf W.W."/>
        </authorList>
    </citation>
    <scope>NUCLEOTIDE SEQUENCE [LARGE SCALE GENOMIC DNA]</scope>
    <source>
        <strain evidence="2 3">HB-1</strain>
    </source>
</reference>
<sequence>MSGRKRTEFGDEVLEADILSMKKEPGDGFESVIIDTSRGKVECRYYAAEGTDKAVVMVGGIGGGFDTPANGLYPRLCMDLLDSGISSLRVRFRYPTDLAEAAMDVLVGIEFLKGEGITGFGLIGHSFGGAVIVQAAHNESTVRTVITLSTQSFGISPISSLAEGVSVLLIHGDEDETLPSGSSVYAYSMAHEPKKLTIYEGAGHGLAEVSDEVYEEIMNWIKDSLK</sequence>
<evidence type="ECO:0000259" key="1">
    <source>
        <dbReference type="Pfam" id="PF01738"/>
    </source>
</evidence>